<proteinExistence type="predicted"/>
<reference evidence="1 2" key="1">
    <citation type="submission" date="2018-12" db="EMBL/GenBank/DDBJ databases">
        <title>Genomic taxonomy of the Vibrionaceae family.</title>
        <authorList>
            <person name="Gomez-Gil B."/>
            <person name="Enciso-Ibarra K."/>
        </authorList>
    </citation>
    <scope>NUCLEOTIDE SEQUENCE [LARGE SCALE GENOMIC DNA]</scope>
    <source>
        <strain evidence="1 2">CAIM 594</strain>
    </source>
</reference>
<sequence>MNKAWLILFISCCSVAGDIQITREVSKTITTHSQATQWGLEEADWDRYKALLASPQGFGLSTSNPLTVLGRFARNEEERKRYAQRLMRFEKSRTEGLLAFNRAYQMAWKSAYPNLTPIGQTWPTRVALFVRQNCLSCDQAFTTWRSRGVGVDVFMTDSIGEDRTLKQWAGAVGIRKREVTQGEVTLNHDTQGLAFTLARGRSLPISATLRGGQWSVIESP</sequence>
<dbReference type="EMBL" id="RSFA01000024">
    <property type="protein sequence ID" value="RSD31755.1"/>
    <property type="molecule type" value="Genomic_DNA"/>
</dbReference>
<comment type="caution">
    <text evidence="1">The sequence shown here is derived from an EMBL/GenBank/DDBJ whole genome shotgun (WGS) entry which is preliminary data.</text>
</comment>
<name>A0A427U503_9VIBR</name>
<evidence type="ECO:0000313" key="2">
    <source>
        <dbReference type="Proteomes" id="UP000269041"/>
    </source>
</evidence>
<accession>A0A427U503</accession>
<evidence type="ECO:0000313" key="1">
    <source>
        <dbReference type="EMBL" id="RSD31755.1"/>
    </source>
</evidence>
<dbReference type="NCBIfam" id="TIGR03759">
    <property type="entry name" value="conj_TIGR03759"/>
    <property type="match status" value="1"/>
</dbReference>
<gene>
    <name evidence="1" type="ORF">EJA03_07325</name>
</gene>
<organism evidence="1 2">
    <name type="scientific">Vibrio pectenicida</name>
    <dbReference type="NCBI Taxonomy" id="62763"/>
    <lineage>
        <taxon>Bacteria</taxon>
        <taxon>Pseudomonadati</taxon>
        <taxon>Pseudomonadota</taxon>
        <taxon>Gammaproteobacteria</taxon>
        <taxon>Vibrionales</taxon>
        <taxon>Vibrionaceae</taxon>
        <taxon>Vibrio</taxon>
    </lineage>
</organism>
<dbReference type="InterPro" id="IPR022293">
    <property type="entry name" value="Integrating-conj_element"/>
</dbReference>
<dbReference type="OrthoDB" id="8442378at2"/>
<keyword evidence="2" id="KW-1185">Reference proteome</keyword>
<dbReference type="Proteomes" id="UP000269041">
    <property type="component" value="Unassembled WGS sequence"/>
</dbReference>
<protein>
    <submittedName>
        <fullName evidence="1">TIGR03759 family integrating conjugative element protein</fullName>
    </submittedName>
</protein>
<dbReference type="AlphaFoldDB" id="A0A427U503"/>